<organism evidence="2 3">
    <name type="scientific">Flaviaesturariibacter amylovorans</name>
    <dbReference type="NCBI Taxonomy" id="1084520"/>
    <lineage>
        <taxon>Bacteria</taxon>
        <taxon>Pseudomonadati</taxon>
        <taxon>Bacteroidota</taxon>
        <taxon>Chitinophagia</taxon>
        <taxon>Chitinophagales</taxon>
        <taxon>Chitinophagaceae</taxon>
        <taxon>Flaviaestuariibacter</taxon>
    </lineage>
</organism>
<keyword evidence="3" id="KW-1185">Reference proteome</keyword>
<protein>
    <recommendedName>
        <fullName evidence="4">Gliding motility-associated C-terminal domain-containing protein</fullName>
    </recommendedName>
</protein>
<accession>A0ABP8HF75</accession>
<evidence type="ECO:0008006" key="4">
    <source>
        <dbReference type="Google" id="ProtNLM"/>
    </source>
</evidence>
<dbReference type="InterPro" id="IPR013783">
    <property type="entry name" value="Ig-like_fold"/>
</dbReference>
<dbReference type="Proteomes" id="UP001501725">
    <property type="component" value="Unassembled WGS sequence"/>
</dbReference>
<name>A0ABP8HF75_9BACT</name>
<proteinExistence type="predicted"/>
<dbReference type="EMBL" id="BAABGY010000011">
    <property type="protein sequence ID" value="GAA4338337.1"/>
    <property type="molecule type" value="Genomic_DNA"/>
</dbReference>
<dbReference type="Gene3D" id="2.60.40.10">
    <property type="entry name" value="Immunoglobulins"/>
    <property type="match status" value="1"/>
</dbReference>
<gene>
    <name evidence="2" type="ORF">GCM10023184_34700</name>
</gene>
<sequence>MGRSVLLLLSLMLLGVRSAAQLCTGSLGDPIVHITFGSGGNPGPSLSTAGPAYLYSGNDCPPDGSYSVRNSTVNCWGSTWHNITQDHGGNSGGYFMLVNASHTPGDFYVDTIRGLCSGTTYEFAAWVMNVSRPNGCNGNPIRPNLTFRLERTDGTLLRTYNSGDVPLTAAPQWNQYGFFFTTPATLSDVVVRIVNNAPGGCGNDLILDDITFRPCGPLVTPSFVGSPGPEQNLCFGTTAAYDLNVLLSAGYTAPRFQWQLSLNGGAWNDIAFATTQTWRVVFPAGTAPGSYRYRLTVAESANWGNATCTIASQPLTVSVHALPEVTVTGPASACAGAAVSFVAAGAATYSWRLPSGADGNSTDRLTLSAAAPSDAGTYVLTGASVHGCTDDSAFTFVVHPRPVAVAGADTITICAGGSGVLAASGGGSYLWSPATGLSDPAIASPVASPADSSGYEVVVTNAEGCTDTARVQVNVRPPLVVDAGADRSLMRGDAVRLSGTVSGSDYTTAWTPPYALADPLSLETDARPLVDTAYVLTARSSAGCGEVRDTVRIRVFRKVEVPNVFTPNGDGVNDRWEIPALEAYRSYTLEVFNRWGQPVLRRRNDPRPWTGESGGKQLPAGTYYYVLRIDDNGQRFNGFVDLIR</sequence>
<dbReference type="Pfam" id="PF13585">
    <property type="entry name" value="CHU_C"/>
    <property type="match status" value="1"/>
</dbReference>
<evidence type="ECO:0000313" key="3">
    <source>
        <dbReference type="Proteomes" id="UP001501725"/>
    </source>
</evidence>
<dbReference type="Gene3D" id="2.60.120.260">
    <property type="entry name" value="Galactose-binding domain-like"/>
    <property type="match status" value="1"/>
</dbReference>
<reference evidence="3" key="1">
    <citation type="journal article" date="2019" name="Int. J. Syst. Evol. Microbiol.">
        <title>The Global Catalogue of Microorganisms (GCM) 10K type strain sequencing project: providing services to taxonomists for standard genome sequencing and annotation.</title>
        <authorList>
            <consortium name="The Broad Institute Genomics Platform"/>
            <consortium name="The Broad Institute Genome Sequencing Center for Infectious Disease"/>
            <person name="Wu L."/>
            <person name="Ma J."/>
        </authorList>
    </citation>
    <scope>NUCLEOTIDE SEQUENCE [LARGE SCALE GENOMIC DNA]</scope>
    <source>
        <strain evidence="3">JCM 17919</strain>
    </source>
</reference>
<evidence type="ECO:0000313" key="2">
    <source>
        <dbReference type="EMBL" id="GAA4338337.1"/>
    </source>
</evidence>
<evidence type="ECO:0000256" key="1">
    <source>
        <dbReference type="SAM" id="SignalP"/>
    </source>
</evidence>
<dbReference type="NCBIfam" id="TIGR04131">
    <property type="entry name" value="Bac_Flav_CTERM"/>
    <property type="match status" value="1"/>
</dbReference>
<comment type="caution">
    <text evidence="2">The sequence shown here is derived from an EMBL/GenBank/DDBJ whole genome shotgun (WGS) entry which is preliminary data.</text>
</comment>
<dbReference type="InterPro" id="IPR026341">
    <property type="entry name" value="T9SS_type_B"/>
</dbReference>
<keyword evidence="1" id="KW-0732">Signal</keyword>
<feature type="signal peptide" evidence="1">
    <location>
        <begin position="1"/>
        <end position="19"/>
    </location>
</feature>
<feature type="chain" id="PRO_5045203390" description="Gliding motility-associated C-terminal domain-containing protein" evidence="1">
    <location>
        <begin position="20"/>
        <end position="644"/>
    </location>
</feature>